<protein>
    <submittedName>
        <fullName evidence="1">Uncharacterized protein</fullName>
    </submittedName>
</protein>
<organism evidence="1">
    <name type="scientific">uncultured Caudovirales phage</name>
    <dbReference type="NCBI Taxonomy" id="2100421"/>
    <lineage>
        <taxon>Viruses</taxon>
        <taxon>Duplodnaviria</taxon>
        <taxon>Heunggongvirae</taxon>
        <taxon>Uroviricota</taxon>
        <taxon>Caudoviricetes</taxon>
        <taxon>Peduoviridae</taxon>
        <taxon>Maltschvirus</taxon>
        <taxon>Maltschvirus maltsch</taxon>
    </lineage>
</organism>
<name>A0A6J5T7R3_9CAUD</name>
<proteinExistence type="predicted"/>
<sequence>MINTIFTDNEREELMCYSYALGYNAGYNIGCYDDILGNIGDDYLDYFNKGYQRGIFDYCEEQV</sequence>
<evidence type="ECO:0000313" key="1">
    <source>
        <dbReference type="EMBL" id="CAB4222547.1"/>
    </source>
</evidence>
<dbReference type="EMBL" id="LR797523">
    <property type="protein sequence ID" value="CAB4222547.1"/>
    <property type="molecule type" value="Genomic_DNA"/>
</dbReference>
<reference evidence="1" key="1">
    <citation type="submission" date="2020-05" db="EMBL/GenBank/DDBJ databases">
        <authorList>
            <person name="Chiriac C."/>
            <person name="Salcher M."/>
            <person name="Ghai R."/>
            <person name="Kavagutti S V."/>
        </authorList>
    </citation>
    <scope>NUCLEOTIDE SEQUENCE</scope>
</reference>
<accession>A0A6J5T7R3</accession>
<gene>
    <name evidence="1" type="ORF">UFOVP1655_130</name>
</gene>